<feature type="compositionally biased region" description="Basic and acidic residues" evidence="10">
    <location>
        <begin position="201"/>
        <end position="223"/>
    </location>
</feature>
<dbReference type="EMBL" id="NRSJ01000045">
    <property type="protein sequence ID" value="MBK1706583.1"/>
    <property type="molecule type" value="Genomic_DNA"/>
</dbReference>
<evidence type="ECO:0000256" key="3">
    <source>
        <dbReference type="ARBA" id="ARBA00022448"/>
    </source>
</evidence>
<name>A0AAJ0U763_9GAMM</name>
<feature type="compositionally biased region" description="Polar residues" evidence="10">
    <location>
        <begin position="238"/>
        <end position="259"/>
    </location>
</feature>
<evidence type="ECO:0000256" key="2">
    <source>
        <dbReference type="ARBA" id="ARBA00006555"/>
    </source>
</evidence>
<evidence type="ECO:0000256" key="9">
    <source>
        <dbReference type="ARBA" id="ARBA00023136"/>
    </source>
</evidence>
<evidence type="ECO:0000256" key="1">
    <source>
        <dbReference type="ARBA" id="ARBA00004383"/>
    </source>
</evidence>
<dbReference type="Pfam" id="PF03544">
    <property type="entry name" value="TonB_C"/>
    <property type="match status" value="1"/>
</dbReference>
<reference evidence="13" key="2">
    <citation type="journal article" date="2020" name="Microorganisms">
        <title>Osmotic Adaptation and Compatible Solute Biosynthesis of Phototrophic Bacteria as Revealed from Genome Analyses.</title>
        <authorList>
            <person name="Imhoff J.F."/>
            <person name="Rahn T."/>
            <person name="Kunzel S."/>
            <person name="Keller A."/>
            <person name="Neulinger S.C."/>
        </authorList>
    </citation>
    <scope>NUCLEOTIDE SEQUENCE</scope>
    <source>
        <strain evidence="13">DSM 11080</strain>
    </source>
</reference>
<dbReference type="GO" id="GO:0098797">
    <property type="term" value="C:plasma membrane protein complex"/>
    <property type="evidence" value="ECO:0007669"/>
    <property type="project" value="TreeGrafter"/>
</dbReference>
<keyword evidence="7" id="KW-0653">Protein transport</keyword>
<evidence type="ECO:0000256" key="5">
    <source>
        <dbReference type="ARBA" id="ARBA00022519"/>
    </source>
</evidence>
<dbReference type="AlphaFoldDB" id="A0AAJ0U763"/>
<dbReference type="GO" id="GO:0031992">
    <property type="term" value="F:energy transducer activity"/>
    <property type="evidence" value="ECO:0007669"/>
    <property type="project" value="TreeGrafter"/>
</dbReference>
<keyword evidence="9 11" id="KW-0472">Membrane</keyword>
<keyword evidence="3" id="KW-0813">Transport</keyword>
<dbReference type="PANTHER" id="PTHR33446:SF2">
    <property type="entry name" value="PROTEIN TONB"/>
    <property type="match status" value="1"/>
</dbReference>
<evidence type="ECO:0000256" key="6">
    <source>
        <dbReference type="ARBA" id="ARBA00022692"/>
    </source>
</evidence>
<organism evidence="13 14">
    <name type="scientific">Halochromatium glycolicum</name>
    <dbReference type="NCBI Taxonomy" id="85075"/>
    <lineage>
        <taxon>Bacteria</taxon>
        <taxon>Pseudomonadati</taxon>
        <taxon>Pseudomonadota</taxon>
        <taxon>Gammaproteobacteria</taxon>
        <taxon>Chromatiales</taxon>
        <taxon>Chromatiaceae</taxon>
        <taxon>Halochromatium</taxon>
    </lineage>
</organism>
<protein>
    <recommendedName>
        <fullName evidence="12">TonB C-terminal domain-containing protein</fullName>
    </recommendedName>
</protein>
<feature type="compositionally biased region" description="Basic and acidic residues" evidence="10">
    <location>
        <begin position="130"/>
        <end position="147"/>
    </location>
</feature>
<evidence type="ECO:0000256" key="10">
    <source>
        <dbReference type="SAM" id="MobiDB-lite"/>
    </source>
</evidence>
<dbReference type="PROSITE" id="PS52015">
    <property type="entry name" value="TONB_CTD"/>
    <property type="match status" value="1"/>
</dbReference>
<dbReference type="GO" id="GO:0015031">
    <property type="term" value="P:protein transport"/>
    <property type="evidence" value="ECO:0007669"/>
    <property type="project" value="UniProtKB-KW"/>
</dbReference>
<comment type="caution">
    <text evidence="13">The sequence shown here is derived from an EMBL/GenBank/DDBJ whole genome shotgun (WGS) entry which is preliminary data.</text>
</comment>
<keyword evidence="5" id="KW-0997">Cell inner membrane</keyword>
<evidence type="ECO:0000256" key="8">
    <source>
        <dbReference type="ARBA" id="ARBA00022989"/>
    </source>
</evidence>
<comment type="similarity">
    <text evidence="2">Belongs to the TonB family.</text>
</comment>
<dbReference type="InterPro" id="IPR051045">
    <property type="entry name" value="TonB-dependent_transducer"/>
</dbReference>
<dbReference type="GO" id="GO:0055085">
    <property type="term" value="P:transmembrane transport"/>
    <property type="evidence" value="ECO:0007669"/>
    <property type="project" value="InterPro"/>
</dbReference>
<feature type="domain" description="TonB C-terminal" evidence="12">
    <location>
        <begin position="308"/>
        <end position="399"/>
    </location>
</feature>
<dbReference type="Gene3D" id="3.30.1150.10">
    <property type="match status" value="1"/>
</dbReference>
<keyword evidence="6 11" id="KW-0812">Transmembrane</keyword>
<dbReference type="Proteomes" id="UP001296776">
    <property type="component" value="Unassembled WGS sequence"/>
</dbReference>
<evidence type="ECO:0000256" key="7">
    <source>
        <dbReference type="ARBA" id="ARBA00022927"/>
    </source>
</evidence>
<keyword evidence="4" id="KW-1003">Cell membrane</keyword>
<feature type="region of interest" description="Disordered" evidence="10">
    <location>
        <begin position="128"/>
        <end position="306"/>
    </location>
</feature>
<dbReference type="NCBIfam" id="TIGR01352">
    <property type="entry name" value="tonB_Cterm"/>
    <property type="match status" value="1"/>
</dbReference>
<evidence type="ECO:0000259" key="12">
    <source>
        <dbReference type="PROSITE" id="PS52015"/>
    </source>
</evidence>
<evidence type="ECO:0000256" key="4">
    <source>
        <dbReference type="ARBA" id="ARBA00022475"/>
    </source>
</evidence>
<feature type="compositionally biased region" description="Basic and acidic residues" evidence="10">
    <location>
        <begin position="271"/>
        <end position="287"/>
    </location>
</feature>
<proteinExistence type="inferred from homology"/>
<dbReference type="SUPFAM" id="SSF74653">
    <property type="entry name" value="TolA/TonB C-terminal domain"/>
    <property type="match status" value="1"/>
</dbReference>
<dbReference type="InterPro" id="IPR006260">
    <property type="entry name" value="TonB/TolA_C"/>
</dbReference>
<evidence type="ECO:0000313" key="13">
    <source>
        <dbReference type="EMBL" id="MBK1706583.1"/>
    </source>
</evidence>
<feature type="region of interest" description="Disordered" evidence="10">
    <location>
        <begin position="82"/>
        <end position="106"/>
    </location>
</feature>
<sequence length="399" mass="42063">MPRYAIGSCASCSISCARPGSSRCSCCHSPLRAERGISMEITPRQWLVALLIAGLAHAALAYALVQATMPIAAAPNGIRLELGTGDHPAPRGSDAEQGGGALRPVPAEHGNEITQALEPLGAEALSAELDSDHPVERLTEDRVETRPPNEQLVAKAAPNRPVPRPASKPMRAPRPELSEKPAPTRQVGEPPAASAHQQRPHQRELSTEPLRRSTTSDDHREEAIATARTEVAGRRSTLRSTSANTAPQSGRTTSSTPASTLPEAGHGGADGQHEGSRGRADGSDGGRGKGGSGNRPSGGGSSKADARNYYGRLATWLARHKRYPLQARRLGQEGTVKVTFTVSRSGRVLAKHITQSSGHPLLDSEAQAMLDRASPLPRIPASLGRDSLTISLPVAFALR</sequence>
<reference evidence="13" key="1">
    <citation type="submission" date="2017-08" db="EMBL/GenBank/DDBJ databases">
        <authorList>
            <person name="Imhoff J.F."/>
            <person name="Rahn T."/>
            <person name="Kuenzel S."/>
            <person name="Neulinger S.C."/>
        </authorList>
    </citation>
    <scope>NUCLEOTIDE SEQUENCE</scope>
    <source>
        <strain evidence="13">DSM 11080</strain>
    </source>
</reference>
<evidence type="ECO:0000313" key="14">
    <source>
        <dbReference type="Proteomes" id="UP001296776"/>
    </source>
</evidence>
<evidence type="ECO:0000256" key="11">
    <source>
        <dbReference type="SAM" id="Phobius"/>
    </source>
</evidence>
<gene>
    <name evidence="13" type="ORF">CKO40_19040</name>
</gene>
<feature type="compositionally biased region" description="Gly residues" evidence="10">
    <location>
        <begin position="288"/>
        <end position="301"/>
    </location>
</feature>
<accession>A0AAJ0U763</accession>
<dbReference type="InterPro" id="IPR037682">
    <property type="entry name" value="TonB_C"/>
</dbReference>
<keyword evidence="14" id="KW-1185">Reference proteome</keyword>
<keyword evidence="8 11" id="KW-1133">Transmembrane helix</keyword>
<dbReference type="PANTHER" id="PTHR33446">
    <property type="entry name" value="PROTEIN TONB-RELATED"/>
    <property type="match status" value="1"/>
</dbReference>
<comment type="subcellular location">
    <subcellularLocation>
        <location evidence="1">Cell inner membrane</location>
        <topology evidence="1">Single-pass membrane protein</topology>
        <orientation evidence="1">Periplasmic side</orientation>
    </subcellularLocation>
</comment>
<feature type="transmembrane region" description="Helical" evidence="11">
    <location>
        <begin position="48"/>
        <end position="65"/>
    </location>
</feature>